<evidence type="ECO:0000256" key="1">
    <source>
        <dbReference type="ARBA" id="ARBA00023157"/>
    </source>
</evidence>
<proteinExistence type="predicted"/>
<dbReference type="InterPro" id="IPR008211">
    <property type="entry name" value="Laminin_N"/>
</dbReference>
<evidence type="ECO:0000313" key="5">
    <source>
        <dbReference type="Proteomes" id="UP001153269"/>
    </source>
</evidence>
<dbReference type="Gene3D" id="2.60.120.260">
    <property type="entry name" value="Galactose-binding domain-like"/>
    <property type="match status" value="1"/>
</dbReference>
<keyword evidence="1" id="KW-1015">Disulfide bond</keyword>
<keyword evidence="5" id="KW-1185">Reference proteome</keyword>
<gene>
    <name evidence="4" type="ORF">PLEPLA_LOCUS24843</name>
</gene>
<dbReference type="EMBL" id="CADEAL010001944">
    <property type="protein sequence ID" value="CAB1436810.1"/>
    <property type="molecule type" value="Genomic_DNA"/>
</dbReference>
<comment type="caution">
    <text evidence="4">The sequence shown here is derived from an EMBL/GenBank/DDBJ whole genome shotgun (WGS) entry which is preliminary data.</text>
</comment>
<dbReference type="Pfam" id="PF00055">
    <property type="entry name" value="Laminin_N"/>
    <property type="match status" value="1"/>
</dbReference>
<accession>A0A9N7UTI5</accession>
<protein>
    <recommendedName>
        <fullName evidence="3">Laminin N-terminal domain-containing protein</fullName>
    </recommendedName>
</protein>
<dbReference type="AlphaFoldDB" id="A0A9N7UTI5"/>
<reference evidence="4" key="1">
    <citation type="submission" date="2020-03" db="EMBL/GenBank/DDBJ databases">
        <authorList>
            <person name="Weist P."/>
        </authorList>
    </citation>
    <scope>NUCLEOTIDE SEQUENCE</scope>
</reference>
<sequence length="143" mass="15585">MLPPGGAEETPSLRHSASRLLLIQSTLGQYCDICSQGESDRARPITNAIDGTERWWQSPPLSRSTEFNEVNVTLNLGQDEIRRDASQGEDTSSSVCCFVSSSVLSSSSSSSSSVVCSYKSKTSLLWSPLSPLHPLHPLFHLLF</sequence>
<keyword evidence="2" id="KW-0424">Laminin EGF-like domain</keyword>
<evidence type="ECO:0000313" key="4">
    <source>
        <dbReference type="EMBL" id="CAB1436810.1"/>
    </source>
</evidence>
<dbReference type="Proteomes" id="UP001153269">
    <property type="component" value="Unassembled WGS sequence"/>
</dbReference>
<organism evidence="4 5">
    <name type="scientific">Pleuronectes platessa</name>
    <name type="common">European plaice</name>
    <dbReference type="NCBI Taxonomy" id="8262"/>
    <lineage>
        <taxon>Eukaryota</taxon>
        <taxon>Metazoa</taxon>
        <taxon>Chordata</taxon>
        <taxon>Craniata</taxon>
        <taxon>Vertebrata</taxon>
        <taxon>Euteleostomi</taxon>
        <taxon>Actinopterygii</taxon>
        <taxon>Neopterygii</taxon>
        <taxon>Teleostei</taxon>
        <taxon>Neoteleostei</taxon>
        <taxon>Acanthomorphata</taxon>
        <taxon>Carangaria</taxon>
        <taxon>Pleuronectiformes</taxon>
        <taxon>Pleuronectoidei</taxon>
        <taxon>Pleuronectidae</taxon>
        <taxon>Pleuronectes</taxon>
    </lineage>
</organism>
<evidence type="ECO:0000256" key="2">
    <source>
        <dbReference type="ARBA" id="ARBA00023292"/>
    </source>
</evidence>
<evidence type="ECO:0000259" key="3">
    <source>
        <dbReference type="Pfam" id="PF00055"/>
    </source>
</evidence>
<name>A0A9N7UTI5_PLEPL</name>
<feature type="domain" description="Laminin N-terminal" evidence="3">
    <location>
        <begin position="27"/>
        <end position="78"/>
    </location>
</feature>